<accession>A0A383BJW6</accession>
<protein>
    <submittedName>
        <fullName evidence="1">Uncharacterized protein</fullName>
    </submittedName>
</protein>
<proteinExistence type="predicted"/>
<dbReference type="AlphaFoldDB" id="A0A383BJW6"/>
<organism evidence="1">
    <name type="scientific">marine metagenome</name>
    <dbReference type="NCBI Taxonomy" id="408172"/>
    <lineage>
        <taxon>unclassified sequences</taxon>
        <taxon>metagenomes</taxon>
        <taxon>ecological metagenomes</taxon>
    </lineage>
</organism>
<name>A0A383BJW6_9ZZZZ</name>
<reference evidence="1" key="1">
    <citation type="submission" date="2018-05" db="EMBL/GenBank/DDBJ databases">
        <authorList>
            <person name="Lanie J.A."/>
            <person name="Ng W.-L."/>
            <person name="Kazmierczak K.M."/>
            <person name="Andrzejewski T.M."/>
            <person name="Davidsen T.M."/>
            <person name="Wayne K.J."/>
            <person name="Tettelin H."/>
            <person name="Glass J.I."/>
            <person name="Rusch D."/>
            <person name="Podicherti R."/>
            <person name="Tsui H.-C.T."/>
            <person name="Winkler M.E."/>
        </authorList>
    </citation>
    <scope>NUCLEOTIDE SEQUENCE</scope>
</reference>
<dbReference type="EMBL" id="UINC01201034">
    <property type="protein sequence ID" value="SVE20192.1"/>
    <property type="molecule type" value="Genomic_DNA"/>
</dbReference>
<gene>
    <name evidence="1" type="ORF">METZ01_LOCUS473046</name>
</gene>
<sequence>MLDWNSIENSRHGITVSYRVPSKTIPLPLNEFGWTLLKCSNTFSFFN</sequence>
<evidence type="ECO:0000313" key="1">
    <source>
        <dbReference type="EMBL" id="SVE20192.1"/>
    </source>
</evidence>